<dbReference type="InterPro" id="IPR047707">
    <property type="entry name" value="VdcD-like"/>
</dbReference>
<keyword evidence="2" id="KW-1185">Reference proteome</keyword>
<dbReference type="RefSeq" id="WP_393177916.1">
    <property type="nucleotide sequence ID" value="NZ_JBICRM010000086.1"/>
</dbReference>
<protein>
    <submittedName>
        <fullName evidence="1">Non-oxidative hydroxyarylic acid decarboxylases subunit D</fullName>
    </submittedName>
</protein>
<dbReference type="Proteomes" id="UP001603978">
    <property type="component" value="Unassembled WGS sequence"/>
</dbReference>
<evidence type="ECO:0000313" key="2">
    <source>
        <dbReference type="Proteomes" id="UP001603978"/>
    </source>
</evidence>
<name>A0ABW7AV35_9ACTN</name>
<accession>A0ABW7AV35</accession>
<dbReference type="NCBIfam" id="NF041205">
    <property type="entry name" value="VdcD"/>
    <property type="match status" value="1"/>
</dbReference>
<sequence length="76" mass="8742">MHCPRCDHDGIIVAATSPVPEVWEVFQCRQCAYMWRSTEPLRRTSREHYPAEFQLTKADIDAAPESPSIPLLRSRS</sequence>
<comment type="caution">
    <text evidence="1">The sequence shown here is derived from an EMBL/GenBank/DDBJ whole genome shotgun (WGS) entry which is preliminary data.</text>
</comment>
<reference evidence="1 2" key="1">
    <citation type="submission" date="2024-10" db="EMBL/GenBank/DDBJ databases">
        <authorList>
            <person name="Topkara A.R."/>
            <person name="Saygin H."/>
        </authorList>
    </citation>
    <scope>NUCLEOTIDE SEQUENCE [LARGE SCALE GENOMIC DNA]</scope>
    <source>
        <strain evidence="1 2">M3C6</strain>
    </source>
</reference>
<gene>
    <name evidence="1" type="ORF">ACFLIM_49885</name>
</gene>
<proteinExistence type="predicted"/>
<evidence type="ECO:0000313" key="1">
    <source>
        <dbReference type="EMBL" id="MFG1711289.1"/>
    </source>
</evidence>
<dbReference type="Pfam" id="PF26358">
    <property type="entry name" value="EcdD_BsdD_detox"/>
    <property type="match status" value="1"/>
</dbReference>
<dbReference type="EMBL" id="JBICRM010000086">
    <property type="protein sequence ID" value="MFG1711289.1"/>
    <property type="molecule type" value="Genomic_DNA"/>
</dbReference>
<organism evidence="1 2">
    <name type="scientific">Nonomuraea marmarensis</name>
    <dbReference type="NCBI Taxonomy" id="3351344"/>
    <lineage>
        <taxon>Bacteria</taxon>
        <taxon>Bacillati</taxon>
        <taxon>Actinomycetota</taxon>
        <taxon>Actinomycetes</taxon>
        <taxon>Streptosporangiales</taxon>
        <taxon>Streptosporangiaceae</taxon>
        <taxon>Nonomuraea</taxon>
    </lineage>
</organism>